<dbReference type="EMBL" id="LT838813">
    <property type="protein sequence ID" value="SMD44904.1"/>
    <property type="molecule type" value="Genomic_DNA"/>
</dbReference>
<dbReference type="RefSeq" id="WP_197687237.1">
    <property type="nucleotide sequence ID" value="NZ_LT838813.1"/>
</dbReference>
<accession>A0A1W2H7Z4</accession>
<protein>
    <recommendedName>
        <fullName evidence="3">Conjugal transfer protein TraI</fullName>
    </recommendedName>
</protein>
<organism evidence="1 2">
    <name type="scientific">Aquiflexum balticum DSM 16537</name>
    <dbReference type="NCBI Taxonomy" id="758820"/>
    <lineage>
        <taxon>Bacteria</taxon>
        <taxon>Pseudomonadati</taxon>
        <taxon>Bacteroidota</taxon>
        <taxon>Cytophagia</taxon>
        <taxon>Cytophagales</taxon>
        <taxon>Cyclobacteriaceae</taxon>
        <taxon>Aquiflexum</taxon>
    </lineage>
</organism>
<reference evidence="2" key="1">
    <citation type="submission" date="2017-04" db="EMBL/GenBank/DDBJ databases">
        <authorList>
            <person name="Varghese N."/>
            <person name="Submissions S."/>
        </authorList>
    </citation>
    <scope>NUCLEOTIDE SEQUENCE [LARGE SCALE GENOMIC DNA]</scope>
    <source>
        <strain evidence="2">DSM 16537</strain>
    </source>
</reference>
<evidence type="ECO:0008006" key="3">
    <source>
        <dbReference type="Google" id="ProtNLM"/>
    </source>
</evidence>
<evidence type="ECO:0000313" key="2">
    <source>
        <dbReference type="Proteomes" id="UP000192333"/>
    </source>
</evidence>
<dbReference type="Proteomes" id="UP000192333">
    <property type="component" value="Chromosome I"/>
</dbReference>
<proteinExistence type="predicted"/>
<dbReference type="STRING" id="758820.SAMN00777080_3541"/>
<sequence length="208" mass="24413">MKKQIKIIVATLVLVFSSVPQQYSEAAVPLAILKIIEAGVKKVIVAVDLQIQRQQNRIIWLQNAQKVIENTMSKLRLDEISEWTDRQRDLYSNYFEELNRVKSLIAYYRRVKEITEMQTRMVFEYQRVWRVISQDGNFTDSERLYMGKVYSGMLVESAKNIEQMLMVVNSFRVQMSDAQRLQIIHKVGNSVETNLYVMTCWHLTGRTP</sequence>
<evidence type="ECO:0000313" key="1">
    <source>
        <dbReference type="EMBL" id="SMD44904.1"/>
    </source>
</evidence>
<gene>
    <name evidence="1" type="ORF">SAMN00777080_3541</name>
</gene>
<name>A0A1W2H7Z4_9BACT</name>
<keyword evidence="2" id="KW-1185">Reference proteome</keyword>
<dbReference type="AlphaFoldDB" id="A0A1W2H7Z4"/>